<dbReference type="AlphaFoldDB" id="A0A383UXF0"/>
<reference evidence="1 2" key="1">
    <citation type="submission" date="2017-11" db="EMBL/GenBank/DDBJ databases">
        <authorList>
            <person name="Kracher B."/>
        </authorList>
    </citation>
    <scope>NUCLEOTIDE SEQUENCE [LARGE SCALE GENOMIC DNA]</scope>
    <source>
        <strain evidence="1 2">RACE1</strain>
    </source>
</reference>
<dbReference type="Proteomes" id="UP000275772">
    <property type="component" value="Unassembled WGS sequence"/>
</dbReference>
<dbReference type="VEuPathDB" id="FungiDB:BLGHR1_15791"/>
<organism evidence="1 2">
    <name type="scientific">Blumeria hordei</name>
    <name type="common">Barley powdery mildew</name>
    <name type="synonym">Blumeria graminis f. sp. hordei</name>
    <dbReference type="NCBI Taxonomy" id="2867405"/>
    <lineage>
        <taxon>Eukaryota</taxon>
        <taxon>Fungi</taxon>
        <taxon>Dikarya</taxon>
        <taxon>Ascomycota</taxon>
        <taxon>Pezizomycotina</taxon>
        <taxon>Leotiomycetes</taxon>
        <taxon>Erysiphales</taxon>
        <taxon>Erysiphaceae</taxon>
        <taxon>Blumeria</taxon>
    </lineage>
</organism>
<proteinExistence type="predicted"/>
<evidence type="ECO:0000313" key="2">
    <source>
        <dbReference type="Proteomes" id="UP000275772"/>
    </source>
</evidence>
<name>A0A383UXF0_BLUHO</name>
<accession>A0A383UXF0</accession>
<dbReference type="EMBL" id="UNSH01000070">
    <property type="protein sequence ID" value="SZF04991.1"/>
    <property type="molecule type" value="Genomic_DNA"/>
</dbReference>
<protein>
    <submittedName>
        <fullName evidence="1">Uncharacterized protein</fullName>
    </submittedName>
</protein>
<gene>
    <name evidence="1" type="ORF">BLGHR1_15791</name>
</gene>
<evidence type="ECO:0000313" key="1">
    <source>
        <dbReference type="EMBL" id="SZF04991.1"/>
    </source>
</evidence>
<sequence>MKPHGRLLIRLEAPDTPRFLSLHYKYSLTTCHQKALLDALIHCADFATSIMVKRGSFTRGGTTSLRLSVQPYYFKLFCIYLRSLNNWTYRERRVADTYPTINHALSFTSVLVGMRSTNSMTEGSLFTW</sequence>